<gene>
    <name evidence="1" type="ORF">D5H78_15270</name>
</gene>
<accession>A0A3A3YQQ5</accession>
<comment type="caution">
    <text evidence="1">The sequence shown here is derived from an EMBL/GenBank/DDBJ whole genome shotgun (WGS) entry which is preliminary data.</text>
</comment>
<evidence type="ECO:0008006" key="3">
    <source>
        <dbReference type="Google" id="ProtNLM"/>
    </source>
</evidence>
<name>A0A3A3YQQ5_9ACTN</name>
<sequence>MESAAEIRLFRVYEANSVMRAYRVYVDGARAGSIRAGEERSFPVATGDHEVQVRIDWTRSAPFLVSVAPGEVVRLRCAAKADYVNSLRRIITAPHDFLEVTFNGQDDA</sequence>
<dbReference type="AlphaFoldDB" id="A0A3A3YQQ5"/>
<dbReference type="Proteomes" id="UP000265614">
    <property type="component" value="Unassembled WGS sequence"/>
</dbReference>
<proteinExistence type="predicted"/>
<evidence type="ECO:0000313" key="1">
    <source>
        <dbReference type="EMBL" id="RJK93706.1"/>
    </source>
</evidence>
<reference evidence="1 2" key="1">
    <citation type="submission" date="2018-09" db="EMBL/GenBank/DDBJ databases">
        <title>YIM 75000 draft genome.</title>
        <authorList>
            <person name="Tang S."/>
            <person name="Feng Y."/>
        </authorList>
    </citation>
    <scope>NUCLEOTIDE SEQUENCE [LARGE SCALE GENOMIC DNA]</scope>
    <source>
        <strain evidence="1 2">YIM 75000</strain>
    </source>
</reference>
<protein>
    <recommendedName>
        <fullName evidence="3">PEGA domain-containing protein</fullName>
    </recommendedName>
</protein>
<evidence type="ECO:0000313" key="2">
    <source>
        <dbReference type="Proteomes" id="UP000265614"/>
    </source>
</evidence>
<keyword evidence="2" id="KW-1185">Reference proteome</keyword>
<dbReference type="EMBL" id="QZEZ01000008">
    <property type="protein sequence ID" value="RJK93706.1"/>
    <property type="molecule type" value="Genomic_DNA"/>
</dbReference>
<organism evidence="1 2">
    <name type="scientific">Vallicoccus soli</name>
    <dbReference type="NCBI Taxonomy" id="2339232"/>
    <lineage>
        <taxon>Bacteria</taxon>
        <taxon>Bacillati</taxon>
        <taxon>Actinomycetota</taxon>
        <taxon>Actinomycetes</taxon>
        <taxon>Motilibacterales</taxon>
        <taxon>Vallicoccaceae</taxon>
        <taxon>Vallicoccus</taxon>
    </lineage>
</organism>